<evidence type="ECO:0000256" key="5">
    <source>
        <dbReference type="SAM" id="Coils"/>
    </source>
</evidence>
<dbReference type="Pfam" id="PF25496">
    <property type="entry name" value="URGCP"/>
    <property type="match status" value="1"/>
</dbReference>
<keyword evidence="10" id="KW-1185">Reference proteome</keyword>
<dbReference type="SUPFAM" id="SSF52540">
    <property type="entry name" value="P-loop containing nucleoside triphosphate hydrolases"/>
    <property type="match status" value="1"/>
</dbReference>
<evidence type="ECO:0000313" key="10">
    <source>
        <dbReference type="Proteomes" id="UP000695023"/>
    </source>
</evidence>
<dbReference type="PANTHER" id="PTHR14819:SF9">
    <property type="entry name" value="UP-REGULATOR OF CELL PROLIFERATION-LIKE"/>
    <property type="match status" value="1"/>
</dbReference>
<dbReference type="PROSITE" id="PS50853">
    <property type="entry name" value="FN3"/>
    <property type="match status" value="1"/>
</dbReference>
<feature type="compositionally biased region" description="Basic and acidic residues" evidence="6">
    <location>
        <begin position="230"/>
        <end position="245"/>
    </location>
</feature>
<feature type="domain" description="B box-type" evidence="7">
    <location>
        <begin position="325"/>
        <end position="365"/>
    </location>
</feature>
<name>A0A9Y6JC52_9CICH</name>
<dbReference type="Gene3D" id="3.30.160.60">
    <property type="entry name" value="Classic Zinc Finger"/>
    <property type="match status" value="1"/>
</dbReference>
<dbReference type="CDD" id="cd00063">
    <property type="entry name" value="FN3"/>
    <property type="match status" value="2"/>
</dbReference>
<keyword evidence="2 4" id="KW-0863">Zinc-finger</keyword>
<keyword evidence="3" id="KW-0862">Zinc</keyword>
<keyword evidence="5" id="KW-0175">Coiled coil</keyword>
<organism evidence="10 11">
    <name type="scientific">Pundamilia nyererei</name>
    <dbReference type="NCBI Taxonomy" id="303518"/>
    <lineage>
        <taxon>Eukaryota</taxon>
        <taxon>Metazoa</taxon>
        <taxon>Chordata</taxon>
        <taxon>Craniata</taxon>
        <taxon>Vertebrata</taxon>
        <taxon>Euteleostomi</taxon>
        <taxon>Actinopterygii</taxon>
        <taxon>Neopterygii</taxon>
        <taxon>Teleostei</taxon>
        <taxon>Neoteleostei</taxon>
        <taxon>Acanthomorphata</taxon>
        <taxon>Ovalentaria</taxon>
        <taxon>Cichlomorphae</taxon>
        <taxon>Cichliformes</taxon>
        <taxon>Cichlidae</taxon>
        <taxon>African cichlids</taxon>
        <taxon>Pseudocrenilabrinae</taxon>
        <taxon>Haplochromini</taxon>
        <taxon>Pundamilia</taxon>
    </lineage>
</organism>
<dbReference type="GO" id="GO:0008270">
    <property type="term" value="F:zinc ion binding"/>
    <property type="evidence" value="ECO:0007669"/>
    <property type="project" value="UniProtKB-KW"/>
</dbReference>
<dbReference type="InterPro" id="IPR027417">
    <property type="entry name" value="P-loop_NTPase"/>
</dbReference>
<evidence type="ECO:0000256" key="6">
    <source>
        <dbReference type="SAM" id="MobiDB-lite"/>
    </source>
</evidence>
<comment type="similarity">
    <text evidence="1">Belongs to the TRAFAC class dynamin-like GTPase superfamily. Very large inducible GTPase (VLIG) family.</text>
</comment>
<evidence type="ECO:0000259" key="8">
    <source>
        <dbReference type="PROSITE" id="PS50853"/>
    </source>
</evidence>
<feature type="region of interest" description="Disordered" evidence="6">
    <location>
        <begin position="227"/>
        <end position="262"/>
    </location>
</feature>
<dbReference type="GeneID" id="102208519"/>
<reference evidence="11" key="1">
    <citation type="submission" date="2025-08" db="UniProtKB">
        <authorList>
            <consortium name="RefSeq"/>
        </authorList>
    </citation>
    <scope>IDENTIFICATION</scope>
</reference>
<evidence type="ECO:0000259" key="7">
    <source>
        <dbReference type="PROSITE" id="PS50119"/>
    </source>
</evidence>
<dbReference type="Gene3D" id="3.40.50.300">
    <property type="entry name" value="P-loop containing nucleotide triphosphate hydrolases"/>
    <property type="match status" value="1"/>
</dbReference>
<gene>
    <name evidence="11" type="primary">LOC102208519</name>
</gene>
<feature type="compositionally biased region" description="Low complexity" evidence="6">
    <location>
        <begin position="44"/>
        <end position="55"/>
    </location>
</feature>
<dbReference type="PANTHER" id="PTHR14819">
    <property type="entry name" value="GTP-BINDING"/>
    <property type="match status" value="1"/>
</dbReference>
<evidence type="ECO:0000313" key="11">
    <source>
        <dbReference type="RefSeq" id="XP_013767377.1"/>
    </source>
</evidence>
<dbReference type="Gene3D" id="4.10.830.40">
    <property type="match status" value="1"/>
</dbReference>
<evidence type="ECO:0000256" key="2">
    <source>
        <dbReference type="ARBA" id="ARBA00022771"/>
    </source>
</evidence>
<accession>A0A9Y6JC52</accession>
<protein>
    <submittedName>
        <fullName evidence="11">Up-regulator of cell proliferation-like</fullName>
    </submittedName>
</protein>
<dbReference type="SMART" id="SM00060">
    <property type="entry name" value="FN3"/>
    <property type="match status" value="2"/>
</dbReference>
<dbReference type="CDD" id="cd19769">
    <property type="entry name" value="Bbox2_TRIM16-like"/>
    <property type="match status" value="1"/>
</dbReference>
<dbReference type="PROSITE" id="PS51717">
    <property type="entry name" value="G_VLIG"/>
    <property type="match status" value="1"/>
</dbReference>
<dbReference type="SUPFAM" id="SSF49265">
    <property type="entry name" value="Fibronectin type III"/>
    <property type="match status" value="1"/>
</dbReference>
<dbReference type="Pfam" id="PF00643">
    <property type="entry name" value="zf-B_box"/>
    <property type="match status" value="1"/>
</dbReference>
<dbReference type="InterPro" id="IPR013783">
    <property type="entry name" value="Ig-like_fold"/>
</dbReference>
<dbReference type="GO" id="GO:0005525">
    <property type="term" value="F:GTP binding"/>
    <property type="evidence" value="ECO:0007669"/>
    <property type="project" value="InterPro"/>
</dbReference>
<dbReference type="InterPro" id="IPR057365">
    <property type="entry name" value="URGCP"/>
</dbReference>
<dbReference type="Gene3D" id="2.60.40.10">
    <property type="entry name" value="Immunoglobulins"/>
    <property type="match status" value="2"/>
</dbReference>
<evidence type="ECO:0000259" key="9">
    <source>
        <dbReference type="PROSITE" id="PS51717"/>
    </source>
</evidence>
<sequence length="1385" mass="156943">MESSENDDARVRVKSLVSKFCDKELTGISSGSSDKSKSEKTPGSAHSVCASQSSSKDVPLHFKKHLEKTPGSAHSVCASQSSSKDVPLHFKKHLKKTQWSKNQLQSDCQSVSSSKDVPLHFKKHLPETPRSVCASESSSKDVPLHFRKDQKVYGMPKYWGGHMSGVASLPKLNLMGPTAAVYPVKTSNIIEEAKFSPCLLKRTSIDDQPQNQLESPHWDYFEQATESTFEDNKTRHQDDLERAESTKSSTSGYSSSKTSGSGGFDSDVETVIYDNIQVICDICRKIAAVKTCLTCNVSFCEKDGRQHYKVDALNRHKLIDVCSEVERKRCLHYEKSLDFFCRTDQMSICSICAEGKHRGHDITEHRAWRTQQALSDDEEPEDKVVPPPGRIQFPSVKPNSVVLSWGNPKGLEGPKSFRIMWSSSQKVEGRLVIKNFHKIEISNLELGQQYFFSVATEDEDGNLSEWLTATVFTVVPPPRHLTKEHSDATSLTLKWMDGEKMEGIPQQFLIAVESPGKEPLVIHTHDYCKKVSDLEPDTKYTISVSTVVNDRCSEPISICTRTEPSLRQVLSKIGLEDQYDTKLTLSTVLEINQYDRSQRKPKSARAVPEAFLKQLMLLNTNARSATCVSQDGDKCNAINLLDLVTALFLCSDSALQQDLVLKMSLCQFAVPLLLPNSETREITMMLWSMRDIVRTFRPSQQAFLKSYCDERLVLSDIPLVSFVRLGKTSLSKSQMLNKLLCNNQQIHHTFCHRIMACCDVPRRISDGLVEISWYLPCGNRKIDKFTEPLAFTNMRGDIKTSARQFAFLCQASAAVYIYCDESETNYFKHLEGKHLEANIFLISSTQGKSYRLKQLTVNPRLKMTDISQIKKTDTELLKALQESVSKMLVSPQTKKVSLADLAYTAHCCQILVDEDRDECQTAWENASKITAKVTNISEFKDKQLPYQGNLWKAISWVETECWRLRKVGNNNPGNYCESIKEKEKELRNKQRSFEMTTAVECFHHGMTTSEVQRYHFLKWLEMELDNLSRHQLSALQDRYKELRQKSLEETKEIVETDNQISACSLRVVHFVRECGQLYNSVSCLPEYSRQRKNIEQLPGQCAQMMLDGFPLELVDGDATNIPIKWISQVLTELHNIMNSSSKLKVITVIGAENSGKSTLLNTMFGVRFAVNVGTCTRGAFIQLISVSKDIRKELGCDCIMLIDTEGLKPHRMVRDDHSHERDKEVASLAVALSDVVVVSISNDSSREKDLWEMVCHAFARLKGVSKKKPVCHFVHTNMYDMPALEQLKRSKELMEQLNEMIGKDVKMKKANINKLSDVIKFDVNNWSWYIPPVWDGTPPMAPVNVGYSATVYTLKKVLINDLQKCPERGDLIQFIGKVEQFWKTV</sequence>
<feature type="region of interest" description="Disordered" evidence="6">
    <location>
        <begin position="25"/>
        <end position="80"/>
    </location>
</feature>
<dbReference type="Pfam" id="PF25683">
    <property type="entry name" value="URGCP_GTPase"/>
    <property type="match status" value="1"/>
</dbReference>
<dbReference type="InterPro" id="IPR036116">
    <property type="entry name" value="FN3_sf"/>
</dbReference>
<dbReference type="InterPro" id="IPR003961">
    <property type="entry name" value="FN3_dom"/>
</dbReference>
<feature type="compositionally biased region" description="Low complexity" evidence="6">
    <location>
        <begin position="246"/>
        <end position="259"/>
    </location>
</feature>
<dbReference type="InterPro" id="IPR052986">
    <property type="entry name" value="VLIG_GTPase"/>
</dbReference>
<feature type="domain" description="VLIG-type G" evidence="9">
    <location>
        <begin position="1140"/>
        <end position="1382"/>
    </location>
</feature>
<evidence type="ECO:0000256" key="3">
    <source>
        <dbReference type="ARBA" id="ARBA00022833"/>
    </source>
</evidence>
<feature type="coiled-coil region" evidence="5">
    <location>
        <begin position="1032"/>
        <end position="1059"/>
    </location>
</feature>
<dbReference type="Pfam" id="PF00041">
    <property type="entry name" value="fn3"/>
    <property type="match status" value="1"/>
</dbReference>
<dbReference type="InterPro" id="IPR030383">
    <property type="entry name" value="G_VLIG_dom"/>
</dbReference>
<evidence type="ECO:0000256" key="1">
    <source>
        <dbReference type="ARBA" id="ARBA00006828"/>
    </source>
</evidence>
<evidence type="ECO:0000256" key="4">
    <source>
        <dbReference type="PROSITE-ProRule" id="PRU00024"/>
    </source>
</evidence>
<keyword evidence="2 4" id="KW-0479">Metal-binding</keyword>
<dbReference type="RefSeq" id="XP_013767377.1">
    <property type="nucleotide sequence ID" value="XM_013911923.1"/>
</dbReference>
<dbReference type="PROSITE" id="PS50119">
    <property type="entry name" value="ZF_BBOX"/>
    <property type="match status" value="1"/>
</dbReference>
<proteinExistence type="inferred from homology"/>
<dbReference type="SUPFAM" id="SSF57845">
    <property type="entry name" value="B-box zinc-binding domain"/>
    <property type="match status" value="1"/>
</dbReference>
<dbReference type="Proteomes" id="UP000695023">
    <property type="component" value="Unplaced"/>
</dbReference>
<feature type="domain" description="Fibronectin type-III" evidence="8">
    <location>
        <begin position="387"/>
        <end position="478"/>
    </location>
</feature>
<dbReference type="InterPro" id="IPR000315">
    <property type="entry name" value="Znf_B-box"/>
</dbReference>